<dbReference type="EMBL" id="FONG01000003">
    <property type="protein sequence ID" value="SFE52739.1"/>
    <property type="molecule type" value="Genomic_DNA"/>
</dbReference>
<dbReference type="OrthoDB" id="9778690at2"/>
<dbReference type="InterPro" id="IPR016035">
    <property type="entry name" value="Acyl_Trfase/lysoPLipase"/>
</dbReference>
<dbReference type="Pfam" id="PF00550">
    <property type="entry name" value="PP-binding"/>
    <property type="match status" value="1"/>
</dbReference>
<dbReference type="Pfam" id="PF00698">
    <property type="entry name" value="Acyl_transf_1"/>
    <property type="match status" value="1"/>
</dbReference>
<organism evidence="13 14">
    <name type="scientific">Actinacidiphila alni</name>
    <dbReference type="NCBI Taxonomy" id="380248"/>
    <lineage>
        <taxon>Bacteria</taxon>
        <taxon>Bacillati</taxon>
        <taxon>Actinomycetota</taxon>
        <taxon>Actinomycetes</taxon>
        <taxon>Kitasatosporales</taxon>
        <taxon>Streptomycetaceae</taxon>
        <taxon>Actinacidiphila</taxon>
    </lineage>
</organism>
<dbReference type="GO" id="GO:0017000">
    <property type="term" value="P:antibiotic biosynthetic process"/>
    <property type="evidence" value="ECO:0007669"/>
    <property type="project" value="UniProtKB-KW"/>
</dbReference>
<dbReference type="InterPro" id="IPR023213">
    <property type="entry name" value="CAT-like_dom_sf"/>
</dbReference>
<name>A0A1I2B9J1_9ACTN</name>
<dbReference type="Gene3D" id="3.30.70.3290">
    <property type="match status" value="1"/>
</dbReference>
<dbReference type="SUPFAM" id="SSF52777">
    <property type="entry name" value="CoA-dependent acyltransferases"/>
    <property type="match status" value="2"/>
</dbReference>
<keyword evidence="7" id="KW-0443">Lipid metabolism</keyword>
<dbReference type="InterPro" id="IPR032821">
    <property type="entry name" value="PKS_assoc"/>
</dbReference>
<evidence type="ECO:0000256" key="10">
    <source>
        <dbReference type="SAM" id="MobiDB-lite"/>
    </source>
</evidence>
<evidence type="ECO:0000256" key="7">
    <source>
        <dbReference type="ARBA" id="ARBA00023098"/>
    </source>
</evidence>
<dbReference type="Gene3D" id="3.30.559.10">
    <property type="entry name" value="Chloramphenicol acetyltransferase-like domain"/>
    <property type="match status" value="1"/>
</dbReference>
<dbReference type="GO" id="GO:0004312">
    <property type="term" value="F:fatty acid synthase activity"/>
    <property type="evidence" value="ECO:0007669"/>
    <property type="project" value="TreeGrafter"/>
</dbReference>
<keyword evidence="6" id="KW-0276">Fatty acid metabolism</keyword>
<dbReference type="SUPFAM" id="SSF53901">
    <property type="entry name" value="Thiolase-like"/>
    <property type="match status" value="1"/>
</dbReference>
<evidence type="ECO:0000259" key="11">
    <source>
        <dbReference type="PROSITE" id="PS50075"/>
    </source>
</evidence>
<evidence type="ECO:0000256" key="1">
    <source>
        <dbReference type="ARBA" id="ARBA00001957"/>
    </source>
</evidence>
<dbReference type="FunFam" id="3.40.47.10:FF:000042">
    <property type="entry name" value="Polyketide synthase Pks13"/>
    <property type="match status" value="1"/>
</dbReference>
<dbReference type="SUPFAM" id="SSF53335">
    <property type="entry name" value="S-adenosyl-L-methionine-dependent methyltransferases"/>
    <property type="match status" value="1"/>
</dbReference>
<dbReference type="Gene3D" id="3.40.50.150">
    <property type="entry name" value="Vaccinia Virus protein VP39"/>
    <property type="match status" value="1"/>
</dbReference>
<dbReference type="Pfam" id="PF00109">
    <property type="entry name" value="ketoacyl-synt"/>
    <property type="match status" value="1"/>
</dbReference>
<dbReference type="InterPro" id="IPR020841">
    <property type="entry name" value="PKS_Beta-ketoAc_synthase_dom"/>
</dbReference>
<evidence type="ECO:0000256" key="5">
    <source>
        <dbReference type="ARBA" id="ARBA00022679"/>
    </source>
</evidence>
<keyword evidence="14" id="KW-1185">Reference proteome</keyword>
<dbReference type="GO" id="GO:0071770">
    <property type="term" value="P:DIM/DIP cell wall layer assembly"/>
    <property type="evidence" value="ECO:0007669"/>
    <property type="project" value="TreeGrafter"/>
</dbReference>
<dbReference type="SMART" id="SM00823">
    <property type="entry name" value="PKS_PP"/>
    <property type="match status" value="1"/>
</dbReference>
<dbReference type="Gene3D" id="3.40.50.1820">
    <property type="entry name" value="alpha/beta hydrolase"/>
    <property type="match status" value="1"/>
</dbReference>
<dbReference type="CDD" id="cd02440">
    <property type="entry name" value="AdoMet_MTases"/>
    <property type="match status" value="1"/>
</dbReference>
<dbReference type="InterPro" id="IPR029058">
    <property type="entry name" value="AB_hydrolase_fold"/>
</dbReference>
<dbReference type="SUPFAM" id="SSF52151">
    <property type="entry name" value="FabD/lysophospholipase-like"/>
    <property type="match status" value="1"/>
</dbReference>
<dbReference type="PANTHER" id="PTHR43775">
    <property type="entry name" value="FATTY ACID SYNTHASE"/>
    <property type="match status" value="1"/>
</dbReference>
<keyword evidence="9" id="KW-0511">Multifunctional enzyme</keyword>
<evidence type="ECO:0000256" key="4">
    <source>
        <dbReference type="ARBA" id="ARBA00022553"/>
    </source>
</evidence>
<dbReference type="GO" id="GO:0006633">
    <property type="term" value="P:fatty acid biosynthetic process"/>
    <property type="evidence" value="ECO:0007669"/>
    <property type="project" value="TreeGrafter"/>
</dbReference>
<evidence type="ECO:0000259" key="12">
    <source>
        <dbReference type="PROSITE" id="PS52004"/>
    </source>
</evidence>
<evidence type="ECO:0000256" key="6">
    <source>
        <dbReference type="ARBA" id="ARBA00022832"/>
    </source>
</evidence>
<feature type="compositionally biased region" description="Polar residues" evidence="10">
    <location>
        <begin position="526"/>
        <end position="536"/>
    </location>
</feature>
<evidence type="ECO:0000256" key="9">
    <source>
        <dbReference type="ARBA" id="ARBA00023268"/>
    </source>
</evidence>
<dbReference type="PROSITE" id="PS52004">
    <property type="entry name" value="KS3_2"/>
    <property type="match status" value="1"/>
</dbReference>
<dbReference type="InterPro" id="IPR013217">
    <property type="entry name" value="Methyltransf_12"/>
</dbReference>
<dbReference type="PANTHER" id="PTHR43775:SF37">
    <property type="entry name" value="SI:DKEY-61P9.11"/>
    <property type="match status" value="1"/>
</dbReference>
<dbReference type="InterPro" id="IPR016039">
    <property type="entry name" value="Thiolase-like"/>
</dbReference>
<dbReference type="InterPro" id="IPR036736">
    <property type="entry name" value="ACP-like_sf"/>
</dbReference>
<dbReference type="InterPro" id="IPR006162">
    <property type="entry name" value="Ppantetheine_attach_site"/>
</dbReference>
<dbReference type="InterPro" id="IPR014031">
    <property type="entry name" value="Ketoacyl_synth_C"/>
</dbReference>
<comment type="cofactor">
    <cofactor evidence="1">
        <name>pantetheine 4'-phosphate</name>
        <dbReference type="ChEBI" id="CHEBI:47942"/>
    </cofactor>
</comment>
<feature type="compositionally biased region" description="Low complexity" evidence="10">
    <location>
        <begin position="247"/>
        <end position="261"/>
    </location>
</feature>
<dbReference type="InterPro" id="IPR009081">
    <property type="entry name" value="PP-bd_ACP"/>
</dbReference>
<dbReference type="Pfam" id="PF08242">
    <property type="entry name" value="Methyltransf_12"/>
    <property type="match status" value="1"/>
</dbReference>
<dbReference type="STRING" id="380248.SAMN05216251_103406"/>
<dbReference type="InterPro" id="IPR050091">
    <property type="entry name" value="PKS_NRPS_Biosynth_Enz"/>
</dbReference>
<evidence type="ECO:0000256" key="3">
    <source>
        <dbReference type="ARBA" id="ARBA00022450"/>
    </source>
</evidence>
<dbReference type="Pfam" id="PF16197">
    <property type="entry name" value="KAsynt_C_assoc"/>
    <property type="match status" value="1"/>
</dbReference>
<dbReference type="RefSeq" id="WP_093712595.1">
    <property type="nucleotide sequence ID" value="NZ_FONG01000003.1"/>
</dbReference>
<reference evidence="13 14" key="1">
    <citation type="submission" date="2016-10" db="EMBL/GenBank/DDBJ databases">
        <authorList>
            <person name="de Groot N.N."/>
        </authorList>
    </citation>
    <scope>NUCLEOTIDE SEQUENCE [LARGE SCALE GENOMIC DNA]</scope>
    <source>
        <strain evidence="13 14">CGMCC 4.3510</strain>
    </source>
</reference>
<dbReference type="InterPro" id="IPR014030">
    <property type="entry name" value="Ketoacyl_synth_N"/>
</dbReference>
<dbReference type="PROSITE" id="PS00012">
    <property type="entry name" value="PHOSPHOPANTETHEINE"/>
    <property type="match status" value="1"/>
</dbReference>
<dbReference type="GO" id="GO:0031177">
    <property type="term" value="F:phosphopantetheine binding"/>
    <property type="evidence" value="ECO:0007669"/>
    <property type="project" value="InterPro"/>
</dbReference>
<keyword evidence="8" id="KW-0045">Antibiotic biosynthesis</keyword>
<dbReference type="InterPro" id="IPR001242">
    <property type="entry name" value="Condensation_dom"/>
</dbReference>
<dbReference type="Pfam" id="PF02801">
    <property type="entry name" value="Ketoacyl-synt_C"/>
    <property type="match status" value="1"/>
</dbReference>
<dbReference type="Gene3D" id="3.40.366.10">
    <property type="entry name" value="Malonyl-Coenzyme A Acyl Carrier Protein, domain 2"/>
    <property type="match status" value="1"/>
</dbReference>
<keyword evidence="4" id="KW-0597">Phosphoprotein</keyword>
<dbReference type="FunFam" id="1.10.1200.10:FF:000016">
    <property type="entry name" value="Non-ribosomal peptide synthase"/>
    <property type="match status" value="1"/>
</dbReference>
<feature type="region of interest" description="Disordered" evidence="10">
    <location>
        <begin position="2117"/>
        <end position="2141"/>
    </location>
</feature>
<dbReference type="Pfam" id="PF00668">
    <property type="entry name" value="Condensation"/>
    <property type="match status" value="1"/>
</dbReference>
<dbReference type="SMART" id="SM00827">
    <property type="entry name" value="PKS_AT"/>
    <property type="match status" value="1"/>
</dbReference>
<dbReference type="PROSITE" id="PS50075">
    <property type="entry name" value="CARRIER"/>
    <property type="match status" value="1"/>
</dbReference>
<dbReference type="InterPro" id="IPR020806">
    <property type="entry name" value="PKS_PP-bd"/>
</dbReference>
<proteinExistence type="inferred from homology"/>
<dbReference type="CDD" id="cd19531">
    <property type="entry name" value="LCL_NRPS-like"/>
    <property type="match status" value="1"/>
</dbReference>
<evidence type="ECO:0000313" key="14">
    <source>
        <dbReference type="Proteomes" id="UP000199323"/>
    </source>
</evidence>
<dbReference type="InterPro" id="IPR029063">
    <property type="entry name" value="SAM-dependent_MTases_sf"/>
</dbReference>
<dbReference type="Gene3D" id="3.30.559.30">
    <property type="entry name" value="Nonribosomal peptide synthetase, condensation domain"/>
    <property type="match status" value="1"/>
</dbReference>
<dbReference type="GO" id="GO:0005737">
    <property type="term" value="C:cytoplasm"/>
    <property type="evidence" value="ECO:0007669"/>
    <property type="project" value="TreeGrafter"/>
</dbReference>
<keyword evidence="3" id="KW-0596">Phosphopantetheine</keyword>
<evidence type="ECO:0000256" key="2">
    <source>
        <dbReference type="ARBA" id="ARBA00006432"/>
    </source>
</evidence>
<dbReference type="GO" id="GO:0009403">
    <property type="term" value="P:toxin biosynthetic process"/>
    <property type="evidence" value="ECO:0007669"/>
    <property type="project" value="UniProtKB-ARBA"/>
</dbReference>
<dbReference type="SMART" id="SM00825">
    <property type="entry name" value="PKS_KS"/>
    <property type="match status" value="1"/>
</dbReference>
<evidence type="ECO:0000313" key="13">
    <source>
        <dbReference type="EMBL" id="SFE52739.1"/>
    </source>
</evidence>
<keyword evidence="5 13" id="KW-0808">Transferase</keyword>
<dbReference type="SUPFAM" id="SSF47336">
    <property type="entry name" value="ACP-like"/>
    <property type="match status" value="1"/>
</dbReference>
<dbReference type="InterPro" id="IPR001227">
    <property type="entry name" value="Ac_transferase_dom_sf"/>
</dbReference>
<feature type="domain" description="Carrier" evidence="11">
    <location>
        <begin position="2038"/>
        <end position="2115"/>
    </location>
</feature>
<dbReference type="CDD" id="cd00833">
    <property type="entry name" value="PKS"/>
    <property type="match status" value="1"/>
</dbReference>
<dbReference type="InterPro" id="IPR014043">
    <property type="entry name" value="Acyl_transferase_dom"/>
</dbReference>
<dbReference type="GO" id="GO:0005886">
    <property type="term" value="C:plasma membrane"/>
    <property type="evidence" value="ECO:0007669"/>
    <property type="project" value="TreeGrafter"/>
</dbReference>
<comment type="similarity">
    <text evidence="2">Belongs to the ATP-dependent AMP-binding enzyme family.</text>
</comment>
<feature type="region of interest" description="Disordered" evidence="10">
    <location>
        <begin position="1990"/>
        <end position="2028"/>
    </location>
</feature>
<dbReference type="Proteomes" id="UP000199323">
    <property type="component" value="Unassembled WGS sequence"/>
</dbReference>
<evidence type="ECO:0000256" key="8">
    <source>
        <dbReference type="ARBA" id="ARBA00023194"/>
    </source>
</evidence>
<feature type="compositionally biased region" description="Low complexity" evidence="10">
    <location>
        <begin position="2121"/>
        <end position="2141"/>
    </location>
</feature>
<feature type="domain" description="Ketosynthase family 3 (KS3)" evidence="12">
    <location>
        <begin position="599"/>
        <end position="1031"/>
    </location>
</feature>
<accession>A0A1I2B9J1</accession>
<feature type="region of interest" description="Disordered" evidence="10">
    <location>
        <begin position="246"/>
        <end position="265"/>
    </location>
</feature>
<feature type="region of interest" description="Disordered" evidence="10">
    <location>
        <begin position="475"/>
        <end position="581"/>
    </location>
</feature>
<sequence>MSAPDGAGAADLAARRQELLRRALADRGLGATAVGPAAAPARGPRLPAPLSSAQRRMWFLHRLAPDDPAYHLTIGVRLSGELESERLRAAFEDVTRRHEVLRSVYRGDEPDTAVQVAAPESALLPFEIRDLPPGTGPDASAETAVRAWSDAPFDLAEDLPLRLLLLRSGPREHLLFLTIHHIACDDLSWEILLGQVSAAYRDDAGAPVDRQYADFARWEADELRGAAFEESRGYWRRLLAGPGGAVRLPADQPRPARAPRQGVRRRAAVSREAAEGIRALARTEQASPYMVLLTAAALLLRRHGASGRVPFGTPVVRRPRPEFEPLIGNFGNVMVLPVDVGPPGGEGPAFTGLLARVRALCAEAYAHQHVPFETVVEDARPDRGGGAPRLFDVMFSYRSSLLSGLDLPGVRCAEYPLDPGTARFDLVLDVADDADGTGAMTVTVTARTDMFTASTTQRLADRFAALIEELAAGAPHGAVPSPASRTAPYETVPHDAAPPRLAGTVPQQRLPRPAGDARPALPRQEGTPTMSAPDSRTPQTPAPAPAPHQAPGLAPGADTRPGPATEHGRAPDRAPATDTARVTDAVDAVADPGPDYDPELDIAIVGMAGRFPGSSSLDDFWAGLVEGREAAKPFTDEEFVAAGNDPRELADPNLVKVEAAVDGIDLFDADFFGFRPTEAELLDPQQRLFLECAYHALQQAGCAPREYDGLIGVYAGASQSRYFLDKVHPHIADAPNSMALLPAISANSPSSFATRVCYELGLTGPGISVSTACSTSLVALHLACRDLLDHSCDVALAGGASLNPSPRTGYHYMPDGPLSPDGRCRSFDAAADGMFPGDGVGVLVLKRLADALADGDTIRAVVKGSAVNNDGDRKAGFSAPSAAGQTEVILAAHAAAGVAASAISYVEAHGTGTPVGDPIELQALLDAFATDPDTAERPGACAIGSVKTNVGHLDAAAGVAGVIKTVLALEHEAIPPSLHFERANPLIPLDGSPFRVATGRTPWQRVPGEPRRAGVSSFGIGGTNAHVILQEAPVQAAHRTGPPSSAVAASDTRRHLFTLSAKSPQALADSAAELADHLVARPWLDPRDVAHTLRSGREEFAYRRAVTAPDLGTAVRALREGAGSAGEAADGRQVALLFPGGGTQFAGMGAELYGSEPEFRAALDACASVMARHGRDLHAELAADGGGFVGVVATGYAIARQLAAYGVTPVAMLGHSLGEYTAACLAGVISLDDVLPLVAERERLMLLAGGATLSMLLSEEQLRGRLTGGLGIAAVNGPLHCSVSGPADEIDALERQLIAEGVDHSRLRLATAVHSGVLDAMLPEYAKALARVTLRAPRTPLISNLTGAPLTADQATDPGYWLRHTRETVRFADGLAALHDAYRPVLLEVGPGRGLTRLAGLQLGRDAVAVSAMRHPRDGYGDAEALLAALGNVWTAGGTIGRHAPYDDRPRRRIPLPGYAFQRRRFWMDAPRRTVESGTYLVPDGLREPAFGRALELAAAGSRLLVTDPAISDPVAADPAFSGPTVTGPGAATPAVRSSAVAHIDAAREAGLLTEDDELLRGRIKVEHPPADLQRDLDTLCARYILRFLHGAGVRTGDGARSTADAIAETVDVVPAYRPFLDAMLAVLAEDGHLVSDADGAVTFRTPPGQAPGQAPDPDAEAGIDALEAAVLARHPDRADELALLRRCADRYPEVLGGTVPGHQVLLPDGSDDISQEVVDQRVGTSDVAVHTRLVAQAVARLARQAEGGRLRVLEVGAGRGYLTWDVADALKGIPGVEYHFTDLGRSFVLAGQRTAAAKDIDFMRFGVLDISADPAPQGYEAGGFDVVLAFNVLHATPDLRTTVGNVRSLLGEGGRLFLLEATSQRRPSMLTAGLFEGWWYFSDDLREHSPLLPPAGWRALLADSGYDALEVYPGDGERLREADHALLTARRAGPAGAPGDGPGAVSTETAERIRRLEAAGGRVEILPPDTAAALAGVAGALTDGSGPLVLKLVDTPAPDRERPSDTPDDDRPEAGGGLYGGGSAFNQRPALATPYAEPRNDLERTVARAWATVLGIDRVGAHDDFFDLGGESLLAMQLITRLREELGVSLSVRSFFDAGTPTVAVLAGLVEESRTAGPGTAAIAPSPRRAARTTRPAAED</sequence>
<protein>
    <submittedName>
        <fullName evidence="13">Acyl transferase domain-containing protein</fullName>
    </submittedName>
</protein>
<dbReference type="Gene3D" id="3.40.47.10">
    <property type="match status" value="1"/>
</dbReference>
<gene>
    <name evidence="13" type="ORF">SAMN05216251_103406</name>
</gene>
<feature type="compositionally biased region" description="Gly residues" evidence="10">
    <location>
        <begin position="2015"/>
        <end position="2024"/>
    </location>
</feature>